<reference evidence="3" key="1">
    <citation type="submission" date="2013-02" db="EMBL/GenBank/DDBJ databases">
        <authorList>
            <person name="Eram M.S."/>
            <person name="Ma K."/>
        </authorList>
    </citation>
    <scope>NUCLEOTIDE SEQUENCE</scope>
    <source>
        <strain evidence="3">DSM 11164</strain>
    </source>
</reference>
<dbReference type="InterPro" id="IPR050272">
    <property type="entry name" value="Isochorismatase-like_hydrls"/>
</dbReference>
<dbReference type="PANTHER" id="PTHR43540">
    <property type="entry name" value="PEROXYUREIDOACRYLATE/UREIDOACRYLATE AMIDOHYDROLASE-RELATED"/>
    <property type="match status" value="1"/>
</dbReference>
<dbReference type="InterPro" id="IPR000868">
    <property type="entry name" value="Isochorismatase-like_dom"/>
</dbReference>
<proteinExistence type="predicted"/>
<dbReference type="AlphaFoldDB" id="V9NIB7"/>
<evidence type="ECO:0000313" key="3">
    <source>
        <dbReference type="EMBL" id="AGO81714.1"/>
    </source>
</evidence>
<sequence length="176" mass="19983">MCRACFIVDRFAERFCGTGGALYFPGAESVLPPVLDLVKKYREQSLPIITTQDWHEENDAEFQIWPKHCVKDGAGAELVKALKESLSGYEKHLTVRKTRYSAFYGTNFEEIIESYGIDEVEVCGVVTHICVLFTVEELRNRGIRTIVRKDAVASYDEGFHACALKLMREVLRAEVI</sequence>
<dbReference type="EMBL" id="KC686826">
    <property type="protein sequence ID" value="AGO81714.1"/>
    <property type="molecule type" value="Genomic_DNA"/>
</dbReference>
<keyword evidence="1 3" id="KW-0378">Hydrolase</keyword>
<evidence type="ECO:0000259" key="2">
    <source>
        <dbReference type="Pfam" id="PF00857"/>
    </source>
</evidence>
<dbReference type="PANTHER" id="PTHR43540:SF6">
    <property type="entry name" value="ISOCHORISMATASE-LIKE DOMAIN-CONTAINING PROTEIN"/>
    <property type="match status" value="1"/>
</dbReference>
<accession>V9NIB7</accession>
<dbReference type="Gene3D" id="3.40.50.850">
    <property type="entry name" value="Isochorismatase-like"/>
    <property type="match status" value="1"/>
</dbReference>
<organism evidence="3">
    <name type="scientific">Pseudothermotoga hypogea</name>
    <dbReference type="NCBI Taxonomy" id="57487"/>
    <lineage>
        <taxon>Bacteria</taxon>
        <taxon>Thermotogati</taxon>
        <taxon>Thermotogota</taxon>
        <taxon>Thermotogae</taxon>
        <taxon>Thermotogales</taxon>
        <taxon>Thermotogaceae</taxon>
        <taxon>Pseudothermotoga</taxon>
    </lineage>
</organism>
<dbReference type="InterPro" id="IPR036380">
    <property type="entry name" value="Isochorismatase-like_sf"/>
</dbReference>
<protein>
    <submittedName>
        <fullName evidence="3">Isochorismatase</fullName>
        <ecNumber evidence="3">3.3.2.1</ecNumber>
    </submittedName>
</protein>
<evidence type="ECO:0000256" key="1">
    <source>
        <dbReference type="ARBA" id="ARBA00022801"/>
    </source>
</evidence>
<name>V9NIB7_9THEM</name>
<feature type="domain" description="Isochorismatase-like" evidence="2">
    <location>
        <begin position="4"/>
        <end position="169"/>
    </location>
</feature>
<dbReference type="GO" id="GO:0008908">
    <property type="term" value="F:isochorismatase activity"/>
    <property type="evidence" value="ECO:0007669"/>
    <property type="project" value="UniProtKB-EC"/>
</dbReference>
<dbReference type="CDD" id="cd00431">
    <property type="entry name" value="cysteine_hydrolases"/>
    <property type="match status" value="1"/>
</dbReference>
<dbReference type="Pfam" id="PF00857">
    <property type="entry name" value="Isochorismatase"/>
    <property type="match status" value="1"/>
</dbReference>
<dbReference type="EC" id="3.3.2.1" evidence="3"/>
<dbReference type="SUPFAM" id="SSF52499">
    <property type="entry name" value="Isochorismatase-like hydrolases"/>
    <property type="match status" value="1"/>
</dbReference>